<dbReference type="InterPro" id="IPR019734">
    <property type="entry name" value="TPR_rpt"/>
</dbReference>
<reference evidence="2 3" key="1">
    <citation type="submission" date="2023-07" db="EMBL/GenBank/DDBJ databases">
        <title>Sorghum-associated microbial communities from plants grown in Nebraska, USA.</title>
        <authorList>
            <person name="Schachtman D."/>
        </authorList>
    </citation>
    <scope>NUCLEOTIDE SEQUENCE [LARGE SCALE GENOMIC DNA]</scope>
    <source>
        <strain evidence="2 3">4129</strain>
    </source>
</reference>
<evidence type="ECO:0000313" key="2">
    <source>
        <dbReference type="EMBL" id="MDR7212063.1"/>
    </source>
</evidence>
<name>A0ABU1YCT8_9FLAO</name>
<evidence type="ECO:0000313" key="3">
    <source>
        <dbReference type="Proteomes" id="UP001269081"/>
    </source>
</evidence>
<proteinExistence type="predicted"/>
<protein>
    <submittedName>
        <fullName evidence="2">Tetratricopeptide (TPR) repeat protein</fullName>
    </submittedName>
</protein>
<keyword evidence="1" id="KW-0802">TPR repeat</keyword>
<dbReference type="SUPFAM" id="SSF48452">
    <property type="entry name" value="TPR-like"/>
    <property type="match status" value="2"/>
</dbReference>
<accession>A0ABU1YCT8</accession>
<dbReference type="Proteomes" id="UP001269081">
    <property type="component" value="Unassembled WGS sequence"/>
</dbReference>
<keyword evidence="3" id="KW-1185">Reference proteome</keyword>
<dbReference type="EMBL" id="JAVDWQ010000018">
    <property type="protein sequence ID" value="MDR7212063.1"/>
    <property type="molecule type" value="Genomic_DNA"/>
</dbReference>
<sequence length="852" mass="100469">MTDQQFLGVNSLSDKTEIKNALIKKISDLDFEIDIELILKFVHCSQRLIQKKDHLVENDEAVYSEEYWDLIKDLNTEEGFDTPEKLINHFNALYENVSTRFNYSLWKSAIESLKWDDSIKLNDYVKPVIDFLKNNPYLKSDVLILLADRFPFGHFFSRARNEENKEFWQQYGFVHKLLEIGNFDFDLHADVLNNGQFTSSQLDDFFARLMNSSYYYRNGLYPQAFNSLAEGIPADAKPLLFWHRELNILYKAVFVEKIENITDLFKNTLNSALISFPQDEQLLYMRAKFIFQLYKPEVFKKEIITTLKIIPNHEKCLFLLGKCYMKLGIPRAALIIFENLKKISPINMRYVTSAAVASRQYIDFCINEHDPNDNDKQYYIKMIDTLIEKGMFDEAAVFAAGAPKGDGDIEALLLYSEDVEGYLLTGKKDKDKLMEALSRTTDKEIVRKIKQHYLKDFPNWSDIKAEKDFITDYYKSYPNDSMANYQMGMFYFAESDIENAYEYFVKAKEIDPDNIDIYFNLARVTSMLQLHSEAIEYIKIYLQYNKYNVIANEVYCDCTYSLRDYYSAHKNAKWLLSICRRNEFDPKYFFYFTTSLSYYMDKTENKYYNLEYIISALEIFDQYPKPATFWTNDNGSRSMYWAATICYKTGHYVKAVEYLECIFVNVREYNWDLMEKCKFELLPQCLYELQQHENLIQSLEIPTQEVLKSKLYDPSVGSSSFYISHAYGMLGNNIDRMQWALTSVKCHMKMVNPSIDWVENYILNNFEACLELQMEDYIILFGEAYLDFIRLPNNNHIWITHTIANRYLAAGQKDTALQYHKSCLEFGKIVSMDYQEIRDSEDFINSFNQSIL</sequence>
<dbReference type="PANTHER" id="PTHR12558">
    <property type="entry name" value="CELL DIVISION CYCLE 16,23,27"/>
    <property type="match status" value="1"/>
</dbReference>
<evidence type="ECO:0000256" key="1">
    <source>
        <dbReference type="PROSITE-ProRule" id="PRU00339"/>
    </source>
</evidence>
<dbReference type="RefSeq" id="WP_310283491.1">
    <property type="nucleotide sequence ID" value="NZ_JAVDWQ010000018.1"/>
</dbReference>
<dbReference type="SMART" id="SM00028">
    <property type="entry name" value="TPR"/>
    <property type="match status" value="3"/>
</dbReference>
<dbReference type="PANTHER" id="PTHR12558:SF13">
    <property type="entry name" value="CELL DIVISION CYCLE PROTEIN 27 HOMOLOG"/>
    <property type="match status" value="1"/>
</dbReference>
<feature type="repeat" description="TPR" evidence="1">
    <location>
        <begin position="481"/>
        <end position="514"/>
    </location>
</feature>
<comment type="caution">
    <text evidence="2">The sequence shown here is derived from an EMBL/GenBank/DDBJ whole genome shotgun (WGS) entry which is preliminary data.</text>
</comment>
<gene>
    <name evidence="2" type="ORF">J2W48_004020</name>
</gene>
<dbReference type="InterPro" id="IPR011990">
    <property type="entry name" value="TPR-like_helical_dom_sf"/>
</dbReference>
<organism evidence="2 3">
    <name type="scientific">Flavobacterium piscis</name>
    <dbReference type="NCBI Taxonomy" id="1114874"/>
    <lineage>
        <taxon>Bacteria</taxon>
        <taxon>Pseudomonadati</taxon>
        <taxon>Bacteroidota</taxon>
        <taxon>Flavobacteriia</taxon>
        <taxon>Flavobacteriales</taxon>
        <taxon>Flavobacteriaceae</taxon>
        <taxon>Flavobacterium</taxon>
    </lineage>
</organism>
<dbReference type="PROSITE" id="PS50005">
    <property type="entry name" value="TPR"/>
    <property type="match status" value="1"/>
</dbReference>
<dbReference type="Pfam" id="PF13181">
    <property type="entry name" value="TPR_8"/>
    <property type="match status" value="1"/>
</dbReference>
<dbReference type="Gene3D" id="1.25.40.10">
    <property type="entry name" value="Tetratricopeptide repeat domain"/>
    <property type="match status" value="2"/>
</dbReference>